<dbReference type="AlphaFoldDB" id="A0A8C2X1J9"/>
<feature type="compositionally biased region" description="Basic and acidic residues" evidence="5">
    <location>
        <begin position="372"/>
        <end position="390"/>
    </location>
</feature>
<dbReference type="InterPro" id="IPR001965">
    <property type="entry name" value="Znf_PHD"/>
</dbReference>
<name>A0A8C2X1J9_CYCLU</name>
<dbReference type="Proteomes" id="UP000694565">
    <property type="component" value="Unplaced"/>
</dbReference>
<feature type="compositionally biased region" description="Low complexity" evidence="5">
    <location>
        <begin position="201"/>
        <end position="216"/>
    </location>
</feature>
<keyword evidence="4" id="KW-0862">Zinc</keyword>
<organism evidence="7 8">
    <name type="scientific">Cyclopterus lumpus</name>
    <name type="common">Lumpsucker</name>
    <dbReference type="NCBI Taxonomy" id="8103"/>
    <lineage>
        <taxon>Eukaryota</taxon>
        <taxon>Metazoa</taxon>
        <taxon>Chordata</taxon>
        <taxon>Craniata</taxon>
        <taxon>Vertebrata</taxon>
        <taxon>Euteleostomi</taxon>
        <taxon>Actinopterygii</taxon>
        <taxon>Neopterygii</taxon>
        <taxon>Teleostei</taxon>
        <taxon>Neoteleostei</taxon>
        <taxon>Acanthomorphata</taxon>
        <taxon>Eupercaria</taxon>
        <taxon>Perciformes</taxon>
        <taxon>Cottioidei</taxon>
        <taxon>Cottales</taxon>
        <taxon>Cyclopteridae</taxon>
        <taxon>Cyclopterus</taxon>
    </lineage>
</organism>
<dbReference type="PANTHER" id="PTHR14955:SF8">
    <property type="entry name" value="SI:CH211-165G14.1-RELATED"/>
    <property type="match status" value="1"/>
</dbReference>
<evidence type="ECO:0000256" key="3">
    <source>
        <dbReference type="ARBA" id="ARBA00022771"/>
    </source>
</evidence>
<feature type="domain" description="PHD-type" evidence="6">
    <location>
        <begin position="597"/>
        <end position="709"/>
    </location>
</feature>
<dbReference type="GO" id="GO:0006357">
    <property type="term" value="P:regulation of transcription by RNA polymerase II"/>
    <property type="evidence" value="ECO:0007669"/>
    <property type="project" value="TreeGrafter"/>
</dbReference>
<reference evidence="7" key="1">
    <citation type="submission" date="2025-08" db="UniProtKB">
        <authorList>
            <consortium name="Ensembl"/>
        </authorList>
    </citation>
    <scope>IDENTIFICATION</scope>
</reference>
<evidence type="ECO:0000256" key="5">
    <source>
        <dbReference type="SAM" id="MobiDB-lite"/>
    </source>
</evidence>
<dbReference type="GeneTree" id="ENSGT00940000156922"/>
<proteinExistence type="predicted"/>
<evidence type="ECO:0000256" key="2">
    <source>
        <dbReference type="ARBA" id="ARBA00022723"/>
    </source>
</evidence>
<dbReference type="InterPro" id="IPR034732">
    <property type="entry name" value="EPHD"/>
</dbReference>
<keyword evidence="2" id="KW-0479">Metal-binding</keyword>
<dbReference type="InterPro" id="IPR013083">
    <property type="entry name" value="Znf_RING/FYVE/PHD"/>
</dbReference>
<dbReference type="GO" id="GO:0005634">
    <property type="term" value="C:nucleus"/>
    <property type="evidence" value="ECO:0007669"/>
    <property type="project" value="TreeGrafter"/>
</dbReference>
<feature type="compositionally biased region" description="Basic and acidic residues" evidence="5">
    <location>
        <begin position="259"/>
        <end position="291"/>
    </location>
</feature>
<dbReference type="Ensembl" id="ENSCLMT00005013161.1">
    <property type="protein sequence ID" value="ENSCLMP00005012279.1"/>
    <property type="gene ID" value="ENSCLMG00005006575.1"/>
</dbReference>
<feature type="compositionally biased region" description="Basic residues" evidence="5">
    <location>
        <begin position="441"/>
        <end position="456"/>
    </location>
</feature>
<dbReference type="Gene3D" id="3.30.40.10">
    <property type="entry name" value="Zinc/RING finger domain, C3HC4 (zinc finger)"/>
    <property type="match status" value="1"/>
</dbReference>
<keyword evidence="1" id="KW-0597">Phosphoprotein</keyword>
<dbReference type="PANTHER" id="PTHR14955">
    <property type="entry name" value="RETINOIC ACID INDUCED 1/TRANSCRIPTION FACTOR 20"/>
    <property type="match status" value="1"/>
</dbReference>
<evidence type="ECO:0000259" key="6">
    <source>
        <dbReference type="PROSITE" id="PS51805"/>
    </source>
</evidence>
<reference evidence="7" key="2">
    <citation type="submission" date="2025-09" db="UniProtKB">
        <authorList>
            <consortium name="Ensembl"/>
        </authorList>
    </citation>
    <scope>IDENTIFICATION</scope>
</reference>
<evidence type="ECO:0000256" key="1">
    <source>
        <dbReference type="ARBA" id="ARBA00022553"/>
    </source>
</evidence>
<dbReference type="PROSITE" id="PS51805">
    <property type="entry name" value="EPHD"/>
    <property type="match status" value="1"/>
</dbReference>
<dbReference type="SMART" id="SM00249">
    <property type="entry name" value="PHD"/>
    <property type="match status" value="1"/>
</dbReference>
<keyword evidence="3" id="KW-0863">Zinc-finger</keyword>
<protein>
    <submittedName>
        <fullName evidence="7">Si:ch211-165g14.1</fullName>
    </submittedName>
</protein>
<feature type="region of interest" description="Disordered" evidence="5">
    <location>
        <begin position="115"/>
        <end position="146"/>
    </location>
</feature>
<dbReference type="GO" id="GO:0008270">
    <property type="term" value="F:zinc ion binding"/>
    <property type="evidence" value="ECO:0007669"/>
    <property type="project" value="UniProtKB-KW"/>
</dbReference>
<dbReference type="InterPro" id="IPR052440">
    <property type="entry name" value="Trans_Reg/Chrom_Remod"/>
</dbReference>
<feature type="region of interest" description="Disordered" evidence="5">
    <location>
        <begin position="239"/>
        <end position="471"/>
    </location>
</feature>
<keyword evidence="8" id="KW-1185">Reference proteome</keyword>
<evidence type="ECO:0000256" key="4">
    <source>
        <dbReference type="ARBA" id="ARBA00022833"/>
    </source>
</evidence>
<accession>A0A8C2X1J9</accession>
<feature type="region of interest" description="Disordered" evidence="5">
    <location>
        <begin position="176"/>
        <end position="217"/>
    </location>
</feature>
<sequence>MEVSPQDPPLMAMDLSKGYSVNPLTRGHTEAMDLAKKPEWYHRRPPGCSADIGSPFRSRAASSYGAQLHPEPGAPVRCRDAEQGPESLGNYMNSTLAPGLDLYRDGVHGGLWHPGFYGPDQTGGPVLESGSSSSSGGGGGEESDSGSDVIFLVSSAKEPLSCGSFLQDDVRRVAAPSSPAVSSPEEARSCRHLPRPPSSPSPDSLSEDSSASSVDIPVHHTRPVVLLSDLAAVYAYPAGSPVDISSDDSDVVEVPIAADGEKEASPRKRSLARETPPRSEDEKLQPREVRRSTRIRRSASDAPPFSSCGASRHSLRRRAKSDAVGIYNESGDSDGVAMDYAARLCSSDADEEATSRPDAVERVSGNSEESDVDGKSPERKSPERKSPERKSPKRRPPRCKVSNAKSVNRKRKKPLGLCETTAVRTKRRQNCASKAEQPGKKTNKKTSARRRRRVRRPQTGPSAMFSPREPEIKLKYANMAGKKKNKKPGAFFPFVHVKEKTCTVVNYQEEEEAVRSSRGRRPGATGSPTGFVPGTTCFRLGRPASDGGCPATPLCSLCGHTANATGLGDLHGPYRPANPPPERREEERVVVSRRSVNASEDGCDGYDCAGAVSGVSLPTPAPVRLDEGWIHEDCGIWSAGVFLVRGKLYGLEEAARLAQETICSACQQNGAIMGCFQKACPRNYHYRCAIQSGCVLNEENFSIRCPQHKNKLLTVVTRQHKR</sequence>
<dbReference type="Pfam" id="PF13771">
    <property type="entry name" value="zf-HC5HC2H"/>
    <property type="match status" value="1"/>
</dbReference>
<evidence type="ECO:0000313" key="8">
    <source>
        <dbReference type="Proteomes" id="UP000694565"/>
    </source>
</evidence>
<evidence type="ECO:0000313" key="7">
    <source>
        <dbReference type="Ensembl" id="ENSCLMP00005012279.1"/>
    </source>
</evidence>